<dbReference type="InterPro" id="IPR036108">
    <property type="entry name" value="4pyrrol_syn_uPrphyn_synt_sf"/>
</dbReference>
<evidence type="ECO:0000259" key="1">
    <source>
        <dbReference type="Pfam" id="PF02602"/>
    </source>
</evidence>
<dbReference type="EMBL" id="AE016818">
    <property type="protein sequence ID" value="AAS53031.2"/>
    <property type="molecule type" value="Genomic_DNA"/>
</dbReference>
<evidence type="ECO:0000313" key="2">
    <source>
        <dbReference type="EMBL" id="AAS53031.2"/>
    </source>
</evidence>
<dbReference type="OrthoDB" id="5595751at2759"/>
<dbReference type="Pfam" id="PF02602">
    <property type="entry name" value="HEM4"/>
    <property type="match status" value="1"/>
</dbReference>
<reference evidence="3" key="2">
    <citation type="journal article" date="2013" name="G3 (Bethesda)">
        <title>Genomes of Ashbya fungi isolated from insects reveal four mating-type loci, numerous translocations, lack of transposons, and distinct gene duplications.</title>
        <authorList>
            <person name="Dietrich F.S."/>
            <person name="Voegeli S."/>
            <person name="Kuo S."/>
            <person name="Philippsen P."/>
        </authorList>
    </citation>
    <scope>GENOME REANNOTATION</scope>
    <source>
        <strain evidence="3">ATCC 10895 / CBS 109.51 / FGSC 9923 / NRRL Y-1056</strain>
    </source>
</reference>
<dbReference type="GO" id="GO:0005829">
    <property type="term" value="C:cytosol"/>
    <property type="evidence" value="ECO:0000318"/>
    <property type="project" value="GO_Central"/>
</dbReference>
<evidence type="ECO:0000313" key="3">
    <source>
        <dbReference type="Proteomes" id="UP000000591"/>
    </source>
</evidence>
<dbReference type="HOGENOM" id="CLU_051874_0_1_1"/>
<proteinExistence type="predicted"/>
<keyword evidence="3" id="KW-1185">Reference proteome</keyword>
<dbReference type="eggNOG" id="KOG4132">
    <property type="taxonomic scope" value="Eukaryota"/>
</dbReference>
<dbReference type="PANTHER" id="PTHR12390:SF0">
    <property type="entry name" value="UROPORPHYRINOGEN-III SYNTHASE"/>
    <property type="match status" value="1"/>
</dbReference>
<dbReference type="Proteomes" id="UP000000591">
    <property type="component" value="Chromosome V"/>
</dbReference>
<accession>Q756B6</accession>
<organism evidence="2 3">
    <name type="scientific">Eremothecium gossypii (strain ATCC 10895 / CBS 109.51 / FGSC 9923 / NRRL Y-1056)</name>
    <name type="common">Yeast</name>
    <name type="synonym">Ashbya gossypii</name>
    <dbReference type="NCBI Taxonomy" id="284811"/>
    <lineage>
        <taxon>Eukaryota</taxon>
        <taxon>Fungi</taxon>
        <taxon>Dikarya</taxon>
        <taxon>Ascomycota</taxon>
        <taxon>Saccharomycotina</taxon>
        <taxon>Saccharomycetes</taxon>
        <taxon>Saccharomycetales</taxon>
        <taxon>Saccharomycetaceae</taxon>
        <taxon>Eremothecium</taxon>
    </lineage>
</organism>
<feature type="domain" description="Tetrapyrrole biosynthesis uroporphyrinogen III synthase" evidence="1">
    <location>
        <begin position="19"/>
        <end position="248"/>
    </location>
</feature>
<dbReference type="InParanoid" id="Q756B6"/>
<dbReference type="GO" id="GO:0006782">
    <property type="term" value="P:protoporphyrinogen IX biosynthetic process"/>
    <property type="evidence" value="ECO:0007669"/>
    <property type="project" value="UniProtKB-UniPathway"/>
</dbReference>
<dbReference type="RefSeq" id="NP_985207.2">
    <property type="nucleotide sequence ID" value="NM_210561.2"/>
</dbReference>
<reference evidence="2 3" key="1">
    <citation type="journal article" date="2004" name="Science">
        <title>The Ashbya gossypii genome as a tool for mapping the ancient Saccharomyces cerevisiae genome.</title>
        <authorList>
            <person name="Dietrich F.S."/>
            <person name="Voegeli S."/>
            <person name="Brachat S."/>
            <person name="Lerch A."/>
            <person name="Gates K."/>
            <person name="Steiner S."/>
            <person name="Mohr C."/>
            <person name="Pohlmann R."/>
            <person name="Luedi P."/>
            <person name="Choi S."/>
            <person name="Wing R.A."/>
            <person name="Flavier A."/>
            <person name="Gaffney T.D."/>
            <person name="Philippsen P."/>
        </authorList>
    </citation>
    <scope>NUCLEOTIDE SEQUENCE [LARGE SCALE GENOMIC DNA]</scope>
    <source>
        <strain evidence="3">ATCC 10895 / CBS 109.51 / FGSC 9923 / NRRL Y-1056</strain>
    </source>
</reference>
<dbReference type="InterPro" id="IPR039793">
    <property type="entry name" value="UROS/Hem4"/>
</dbReference>
<dbReference type="Gene3D" id="3.40.50.10090">
    <property type="match status" value="2"/>
</dbReference>
<dbReference type="UniPathway" id="UPA00251">
    <property type="reaction ID" value="UER00320"/>
</dbReference>
<dbReference type="PANTHER" id="PTHR12390">
    <property type="entry name" value="UROPORPHYRINOGEN III SYNTHASE"/>
    <property type="match status" value="1"/>
</dbReference>
<dbReference type="GeneID" id="4621422"/>
<dbReference type="SUPFAM" id="SSF69618">
    <property type="entry name" value="HemD-like"/>
    <property type="match status" value="1"/>
</dbReference>
<dbReference type="GO" id="GO:0006780">
    <property type="term" value="P:uroporphyrinogen III biosynthetic process"/>
    <property type="evidence" value="ECO:0000318"/>
    <property type="project" value="GO_Central"/>
</dbReference>
<dbReference type="GO" id="GO:0004852">
    <property type="term" value="F:uroporphyrinogen-III synthase activity"/>
    <property type="evidence" value="ECO:0000318"/>
    <property type="project" value="GO_Central"/>
</dbReference>
<dbReference type="STRING" id="284811.Q756B6"/>
<dbReference type="OMA" id="IHGADTG"/>
<dbReference type="InterPro" id="IPR003754">
    <property type="entry name" value="4pyrrol_synth_uPrphyn_synth"/>
</dbReference>
<dbReference type="CDD" id="cd06578">
    <property type="entry name" value="HemD"/>
    <property type="match status" value="1"/>
</dbReference>
<name>Q756B6_EREGS</name>
<sequence length="262" mass="29254">MGQVEKIIFLKNKTVPEDHYETIFESNGFQTHFVPIITHEHLPDEVRGRLSDANYMKRLNCLVVTSQRTVECLYEDVLPSLPAEARKSLLNTPVFVVGRATQEFMERCGFTDVRGGSETGNGVLLAELMLNMIQKGDISSSGTFLLLVGEIRRDIIKKRLESAELEVEEIITYRTSPLHDISERFERVFTDNSWVVLFSPQGTNELLPLLRQGAAKIAAIGPTTAQYLLDNATPPILTSPKPEPSSLYNAIKDYLAASPMGN</sequence>
<protein>
    <submittedName>
        <fullName evidence="2">AER351Wp</fullName>
    </submittedName>
</protein>
<gene>
    <name evidence="2" type="ORF">AGOS_AER351W</name>
</gene>
<dbReference type="FunCoup" id="Q756B6">
    <property type="interactions" value="134"/>
</dbReference>
<dbReference type="AlphaFoldDB" id="Q756B6"/>
<dbReference type="KEGG" id="ago:AGOS_AER351W"/>